<keyword evidence="7" id="KW-1185">Reference proteome</keyword>
<organism evidence="6 7">
    <name type="scientific">Brettanomyces naardenensis</name>
    <name type="common">Yeast</name>
    <dbReference type="NCBI Taxonomy" id="13370"/>
    <lineage>
        <taxon>Eukaryota</taxon>
        <taxon>Fungi</taxon>
        <taxon>Dikarya</taxon>
        <taxon>Ascomycota</taxon>
        <taxon>Saccharomycotina</taxon>
        <taxon>Pichiomycetes</taxon>
        <taxon>Pichiales</taxon>
        <taxon>Pichiaceae</taxon>
        <taxon>Brettanomyces</taxon>
    </lineage>
</organism>
<dbReference type="Proteomes" id="UP000290900">
    <property type="component" value="Unassembled WGS sequence"/>
</dbReference>
<dbReference type="PROSITE" id="PS00194">
    <property type="entry name" value="THIOREDOXIN_1"/>
    <property type="match status" value="1"/>
</dbReference>
<dbReference type="CDD" id="cd02961">
    <property type="entry name" value="PDI_a_family"/>
    <property type="match status" value="1"/>
</dbReference>
<proteinExistence type="inferred from homology"/>
<dbReference type="GO" id="GO:0003756">
    <property type="term" value="F:protein disulfide isomerase activity"/>
    <property type="evidence" value="ECO:0007669"/>
    <property type="project" value="TreeGrafter"/>
</dbReference>
<dbReference type="PROSITE" id="PS51352">
    <property type="entry name" value="THIOREDOXIN_2"/>
    <property type="match status" value="1"/>
</dbReference>
<evidence type="ECO:0000256" key="3">
    <source>
        <dbReference type="SAM" id="Phobius"/>
    </source>
</evidence>
<feature type="domain" description="Thioredoxin" evidence="5">
    <location>
        <begin position="11"/>
        <end position="149"/>
    </location>
</feature>
<evidence type="ECO:0000313" key="6">
    <source>
        <dbReference type="EMBL" id="VEU23747.1"/>
    </source>
</evidence>
<dbReference type="OrthoDB" id="72053at2759"/>
<reference evidence="6 7" key="1">
    <citation type="submission" date="2018-12" db="EMBL/GenBank/DDBJ databases">
        <authorList>
            <person name="Tiukova I."/>
            <person name="Dainat J."/>
        </authorList>
    </citation>
    <scope>NUCLEOTIDE SEQUENCE [LARGE SCALE GENOMIC DNA]</scope>
</reference>
<keyword evidence="3" id="KW-0472">Membrane</keyword>
<dbReference type="GO" id="GO:0005783">
    <property type="term" value="C:endoplasmic reticulum"/>
    <property type="evidence" value="ECO:0007669"/>
    <property type="project" value="TreeGrafter"/>
</dbReference>
<evidence type="ECO:0000256" key="4">
    <source>
        <dbReference type="SAM" id="SignalP"/>
    </source>
</evidence>
<dbReference type="InterPro" id="IPR051063">
    <property type="entry name" value="PDI"/>
</dbReference>
<dbReference type="PANTHER" id="PTHR45672">
    <property type="entry name" value="PROTEIN DISULFIDE-ISOMERASE C17H9.14C-RELATED"/>
    <property type="match status" value="1"/>
</dbReference>
<dbReference type="InterPro" id="IPR017937">
    <property type="entry name" value="Thioredoxin_CS"/>
</dbReference>
<sequence length="729" mass="82953">MRATLVRLFVVLIAFTAAGRGLSEEDNKEAKEDTDPIPDLLNAETFDSTLATGYHVVEFFSPYCPHCMHFKPTWEQFYRDNHRSLESENNLFLNQVDCISSGELCDREGIRYFPNIRFYSAGGKLLGNMGTNYARTAEGLGTFCDDQLSLWSGDEEESGSNGKSRGISSVDVTSLIDKKQLVRMLSGEGITKPMLISFWPSSDKQLKQEQFQGDHKSVDFFKNYPRCYSFRNLWNGAIKGLSQQISKDDISLGYFNCGSNPTLCDSLDIRNWDSQDQDNVVPQIMMILPSKDGGNRIVFNQPDSLTIQDISTWTKRLLDIYKFEDVKRDDIKKKMGIVSTLKSEPGDIPDYSEVSFVLLEDPETHVPEDDHVLRQLLQPIMDMRENVYLYRSTDKAAFLKLLKDQEMALENNYVNGKLDKESPDRAKFSEEMFAARTLSTLPMVICIKSNSLITPVLKSFSPRDTRNPTKVLNFIRENVSPVARPLTPRTMRTVFPHRLDATVADKSEKVLIALMDFKKPKDLPDVGYAISYIYHKFTYLKWKNQFSKLEKERNAKYSKVADLKEKDADYSDIMKTMSTKIPGVFEGMDNDLKIAYMDIERFEYFKERLGWGNIIPDSYKGGDFIVFSRFGNTFWDKDLNGEALNVGNSDSVVDVIAAASFAKLKGETISTPWFKMTLMTILAVVALVLGIRTIHKILRRRRLRANRVKGLGILGVDPDLQSSGLGKFE</sequence>
<keyword evidence="3" id="KW-0812">Transmembrane</keyword>
<feature type="signal peptide" evidence="4">
    <location>
        <begin position="1"/>
        <end position="23"/>
    </location>
</feature>
<gene>
    <name evidence="6" type="ORF">BRENAR_LOCUS4476</name>
</gene>
<evidence type="ECO:0000313" key="7">
    <source>
        <dbReference type="Proteomes" id="UP000290900"/>
    </source>
</evidence>
<accession>A0A448YS70</accession>
<dbReference type="EMBL" id="CAACVR010000056">
    <property type="protein sequence ID" value="VEU23747.1"/>
    <property type="molecule type" value="Genomic_DNA"/>
</dbReference>
<dbReference type="InterPro" id="IPR036249">
    <property type="entry name" value="Thioredoxin-like_sf"/>
</dbReference>
<dbReference type="Pfam" id="PF00085">
    <property type="entry name" value="Thioredoxin"/>
    <property type="match status" value="1"/>
</dbReference>
<dbReference type="PANTHER" id="PTHR45672:SF3">
    <property type="entry name" value="THIOREDOXIN DOMAIN-CONTAINING PROTEIN 5"/>
    <property type="match status" value="1"/>
</dbReference>
<dbReference type="GO" id="GO:0006457">
    <property type="term" value="P:protein folding"/>
    <property type="evidence" value="ECO:0007669"/>
    <property type="project" value="TreeGrafter"/>
</dbReference>
<dbReference type="FunCoup" id="A0A448YS70">
    <property type="interactions" value="113"/>
</dbReference>
<evidence type="ECO:0000256" key="2">
    <source>
        <dbReference type="ARBA" id="ARBA00022729"/>
    </source>
</evidence>
<dbReference type="InterPro" id="IPR013766">
    <property type="entry name" value="Thioredoxin_domain"/>
</dbReference>
<evidence type="ECO:0000259" key="5">
    <source>
        <dbReference type="PROSITE" id="PS51352"/>
    </source>
</evidence>
<evidence type="ECO:0000256" key="1">
    <source>
        <dbReference type="ARBA" id="ARBA00006347"/>
    </source>
</evidence>
<dbReference type="InParanoid" id="A0A448YS70"/>
<dbReference type="STRING" id="13370.A0A448YS70"/>
<keyword evidence="3" id="KW-1133">Transmembrane helix</keyword>
<dbReference type="Gene3D" id="3.40.30.10">
    <property type="entry name" value="Glutaredoxin"/>
    <property type="match status" value="1"/>
</dbReference>
<name>A0A448YS70_BRENA</name>
<keyword evidence="2 4" id="KW-0732">Signal</keyword>
<dbReference type="AlphaFoldDB" id="A0A448YS70"/>
<feature type="transmembrane region" description="Helical" evidence="3">
    <location>
        <begin position="673"/>
        <end position="694"/>
    </location>
</feature>
<feature type="chain" id="PRO_5019085668" evidence="4">
    <location>
        <begin position="24"/>
        <end position="729"/>
    </location>
</feature>
<protein>
    <submittedName>
        <fullName evidence="6">DEKNAAC105058</fullName>
    </submittedName>
</protein>
<dbReference type="SUPFAM" id="SSF52833">
    <property type="entry name" value="Thioredoxin-like"/>
    <property type="match status" value="1"/>
</dbReference>
<comment type="similarity">
    <text evidence="1">Belongs to the protein disulfide isomerase family.</text>
</comment>